<feature type="domain" description="Rhodanese" evidence="4">
    <location>
        <begin position="304"/>
        <end position="362"/>
    </location>
</feature>
<proteinExistence type="predicted"/>
<feature type="domain" description="Rhodanese" evidence="4">
    <location>
        <begin position="77"/>
        <end position="188"/>
    </location>
</feature>
<dbReference type="AlphaFoldDB" id="Q1JW84"/>
<comment type="caution">
    <text evidence="5">The sequence shown here is derived from an EMBL/GenBank/DDBJ whole genome shotgun (WGS) entry which is preliminary data.</text>
</comment>
<dbReference type="PANTHER" id="PTHR11364">
    <property type="entry name" value="THIOSULFATE SULFERTANSFERASE"/>
    <property type="match status" value="1"/>
</dbReference>
<evidence type="ECO:0000256" key="2">
    <source>
        <dbReference type="ARBA" id="ARBA00022737"/>
    </source>
</evidence>
<sequence>MIRRVFKHAKSHVFLFTAIVLSCFVLTACGGGGGGGDSYDEPEAQPTTPITGQVDNVLIDAPTLKAWLDAGLVNSDAFENVVILQPNSYSGGHIAGTQEWAAPRGIDRIDGPVLSGNMVLDGEAMDDAIQAAGIKAGSTIVLVPTGYPDTTTDRAYLMFRYWGFPKEKIKVLNGGLPAWQAYGYDVTEAASPVAASNFSVADLPGGPDFDARASLSEAIVGVTEETVVPYNTYANTSNVTTATITETLDGSYNGEAGDGGYVIFQGLMFDGVTDNMLAGLRTTTTIEGTEVTVLKSADEMRSFLVDDLGVDLSKTIMTYCRAGNLASSGFAPIDIVLGSEVDVMTYDGSWSQWGSLTTDETVVPSAAYVLPDGYSAWATDVLTSDGAGGEPFYLYPADNTTAIQQPFFFDAPLSPYDEGANTIEDEDYEYWYYGGDEAGAPSAGDGGDAGGC</sequence>
<dbReference type="PROSITE" id="PS51257">
    <property type="entry name" value="PROKAR_LIPOPROTEIN"/>
    <property type="match status" value="1"/>
</dbReference>
<keyword evidence="6" id="KW-1185">Reference proteome</keyword>
<dbReference type="Gene3D" id="3.40.250.10">
    <property type="entry name" value="Rhodanese-like domain"/>
    <property type="match status" value="2"/>
</dbReference>
<feature type="signal peptide" evidence="3">
    <location>
        <begin position="1"/>
        <end position="27"/>
    </location>
</feature>
<keyword evidence="2" id="KW-0677">Repeat</keyword>
<dbReference type="EMBL" id="AAEW02000024">
    <property type="protein sequence ID" value="EAT14484.1"/>
    <property type="molecule type" value="Genomic_DNA"/>
</dbReference>
<accession>Q1JW84</accession>
<dbReference type="InterPro" id="IPR036873">
    <property type="entry name" value="Rhodanese-like_dom_sf"/>
</dbReference>
<dbReference type="Proteomes" id="UP000005695">
    <property type="component" value="Unassembled WGS sequence"/>
</dbReference>
<keyword evidence="3" id="KW-0732">Signal</keyword>
<feature type="chain" id="PRO_5004192235" evidence="3">
    <location>
        <begin position="28"/>
        <end position="452"/>
    </location>
</feature>
<name>Q1JW84_DESA6</name>
<dbReference type="OrthoDB" id="9814272at2"/>
<reference evidence="5" key="2">
    <citation type="submission" date="2006-05" db="EMBL/GenBank/DDBJ databases">
        <title>Sequencing of the draft genome and assembly of Desulfuromonas acetoxidans DSM 684.</title>
        <authorList>
            <consortium name="US DOE Joint Genome Institute (JGI-PGF)"/>
            <person name="Copeland A."/>
            <person name="Lucas S."/>
            <person name="Lapidus A."/>
            <person name="Barry K."/>
            <person name="Detter J.C."/>
            <person name="Glavina del Rio T."/>
            <person name="Hammon N."/>
            <person name="Israni S."/>
            <person name="Dalin E."/>
            <person name="Tice H."/>
            <person name="Bruce D."/>
            <person name="Pitluck S."/>
            <person name="Richardson P."/>
        </authorList>
    </citation>
    <scope>NUCLEOTIDE SEQUENCE [LARGE SCALE GENOMIC DNA]</scope>
    <source>
        <strain evidence="5">DSM 684</strain>
    </source>
</reference>
<dbReference type="GO" id="GO:0004792">
    <property type="term" value="F:thiosulfate-cyanide sulfurtransferase activity"/>
    <property type="evidence" value="ECO:0007669"/>
    <property type="project" value="TreeGrafter"/>
</dbReference>
<evidence type="ECO:0000256" key="3">
    <source>
        <dbReference type="SAM" id="SignalP"/>
    </source>
</evidence>
<evidence type="ECO:0000256" key="1">
    <source>
        <dbReference type="ARBA" id="ARBA00022679"/>
    </source>
</evidence>
<evidence type="ECO:0000313" key="5">
    <source>
        <dbReference type="EMBL" id="EAT14484.1"/>
    </source>
</evidence>
<evidence type="ECO:0000313" key="6">
    <source>
        <dbReference type="Proteomes" id="UP000005695"/>
    </source>
</evidence>
<organism evidence="5 6">
    <name type="scientific">Desulfuromonas acetoxidans (strain DSM 684 / 11070)</name>
    <dbReference type="NCBI Taxonomy" id="281689"/>
    <lineage>
        <taxon>Bacteria</taxon>
        <taxon>Pseudomonadati</taxon>
        <taxon>Thermodesulfobacteriota</taxon>
        <taxon>Desulfuromonadia</taxon>
        <taxon>Desulfuromonadales</taxon>
        <taxon>Desulfuromonadaceae</taxon>
        <taxon>Desulfuromonas</taxon>
    </lineage>
</organism>
<dbReference type="InterPro" id="IPR045078">
    <property type="entry name" value="TST/MPST-like"/>
</dbReference>
<dbReference type="NCBIfam" id="NF040901">
    <property type="entry name" value="SeO3_TeO2_ExtH"/>
    <property type="match status" value="1"/>
</dbReference>
<reference evidence="5" key="1">
    <citation type="submission" date="2006-05" db="EMBL/GenBank/DDBJ databases">
        <title>Annotation of the draft genome assembly of Desulfuromonas acetoxidans DSM 684.</title>
        <authorList>
            <consortium name="US DOE Joint Genome Institute (JGI-ORNL)"/>
            <person name="Larimer F."/>
            <person name="Land M."/>
            <person name="Hauser L."/>
        </authorList>
    </citation>
    <scope>NUCLEOTIDE SEQUENCE [LARGE SCALE GENOMIC DNA]</scope>
    <source>
        <strain evidence="5">DSM 684</strain>
    </source>
</reference>
<gene>
    <name evidence="5" type="ORF">Dace_0274</name>
</gene>
<dbReference type="InterPro" id="IPR001763">
    <property type="entry name" value="Rhodanese-like_dom"/>
</dbReference>
<dbReference type="PROSITE" id="PS50206">
    <property type="entry name" value="RHODANESE_3"/>
    <property type="match status" value="2"/>
</dbReference>
<protein>
    <submittedName>
        <fullName evidence="5">Rhodanese-like</fullName>
    </submittedName>
</protein>
<evidence type="ECO:0000259" key="4">
    <source>
        <dbReference type="PROSITE" id="PS50206"/>
    </source>
</evidence>
<dbReference type="SUPFAM" id="SSF52821">
    <property type="entry name" value="Rhodanese/Cell cycle control phosphatase"/>
    <property type="match status" value="2"/>
</dbReference>
<keyword evidence="1" id="KW-0808">Transferase</keyword>
<dbReference type="RefSeq" id="WP_006002619.1">
    <property type="nucleotide sequence ID" value="NZ_AAEW02000024.1"/>
</dbReference>
<dbReference type="PANTHER" id="PTHR11364:SF27">
    <property type="entry name" value="SULFURTRANSFERASE"/>
    <property type="match status" value="1"/>
</dbReference>